<reference evidence="3" key="1">
    <citation type="submission" date="2022-11" db="UniProtKB">
        <authorList>
            <consortium name="WormBaseParasite"/>
        </authorList>
    </citation>
    <scope>IDENTIFICATION</scope>
</reference>
<evidence type="ECO:0000313" key="3">
    <source>
        <dbReference type="WBParaSite" id="nRc.2.0.1.t05056-RA"/>
    </source>
</evidence>
<feature type="region of interest" description="Disordered" evidence="1">
    <location>
        <begin position="1"/>
        <end position="89"/>
    </location>
</feature>
<sequence>MEEAKKRMGEAKWNTLMEKVKEKNKKEEEEEERKANEGKESSEDGDDHDDNDGNKYGDGDGVEDPREQQEYDPREQQEDVPWNPNNIICPPDFAKRERYHLLVTIQPLPKQESLACLNAPLERGKWISC</sequence>
<dbReference type="WBParaSite" id="nRc.2.0.1.t05056-RA">
    <property type="protein sequence ID" value="nRc.2.0.1.t05056-RA"/>
    <property type="gene ID" value="nRc.2.0.1.g05056"/>
</dbReference>
<feature type="compositionally biased region" description="Basic and acidic residues" evidence="1">
    <location>
        <begin position="18"/>
        <end position="42"/>
    </location>
</feature>
<dbReference type="AlphaFoldDB" id="A0A915HU37"/>
<protein>
    <submittedName>
        <fullName evidence="3">Uncharacterized protein</fullName>
    </submittedName>
</protein>
<feature type="compositionally biased region" description="Basic and acidic residues" evidence="1">
    <location>
        <begin position="51"/>
        <end position="77"/>
    </location>
</feature>
<proteinExistence type="predicted"/>
<organism evidence="2 3">
    <name type="scientific">Romanomermis culicivorax</name>
    <name type="common">Nematode worm</name>
    <dbReference type="NCBI Taxonomy" id="13658"/>
    <lineage>
        <taxon>Eukaryota</taxon>
        <taxon>Metazoa</taxon>
        <taxon>Ecdysozoa</taxon>
        <taxon>Nematoda</taxon>
        <taxon>Enoplea</taxon>
        <taxon>Dorylaimia</taxon>
        <taxon>Mermithida</taxon>
        <taxon>Mermithoidea</taxon>
        <taxon>Mermithidae</taxon>
        <taxon>Romanomermis</taxon>
    </lineage>
</organism>
<accession>A0A915HU37</accession>
<dbReference type="Proteomes" id="UP000887565">
    <property type="component" value="Unplaced"/>
</dbReference>
<name>A0A915HU37_ROMCU</name>
<evidence type="ECO:0000256" key="1">
    <source>
        <dbReference type="SAM" id="MobiDB-lite"/>
    </source>
</evidence>
<keyword evidence="2" id="KW-1185">Reference proteome</keyword>
<feature type="compositionally biased region" description="Basic and acidic residues" evidence="1">
    <location>
        <begin position="1"/>
        <end position="10"/>
    </location>
</feature>
<evidence type="ECO:0000313" key="2">
    <source>
        <dbReference type="Proteomes" id="UP000887565"/>
    </source>
</evidence>